<dbReference type="InterPro" id="IPR036885">
    <property type="entry name" value="SWIB_MDM2_dom_sf"/>
</dbReference>
<keyword evidence="3" id="KW-0804">Transcription</keyword>
<sequence length="367" mass="41241">MVSDSELVVRLREILRDSDLDKATAGSVRRQLEEDLGVDLSDRKAFVREQIDVFLGEAEGADGDAKAEDEQGEDAAEEDEAENEEEEEDTEGKASKKQRSSKTDKGAKGRGGFSKLCALSPQLQMVTGVPHMARTAVVKHIWSYIKEKQLQNPKNKRTILCDDTLRALFRVDSIDMFQMNKALSKHIWALDEEGTACQKLETEEAGGSLSVEDASDVDKEAEEDGREEHNTRKRGSKRKRTNKEEKGVKKAVGGFAMICSLSEQLQTVMGVPELARTEVVKKLWSYIREKNLQDPTNKRNIICDESLRAIFEVDSIDMFQMNKALSKHIWPLKQEEALENSSHKQTHSQQARDEGKTISVVCAFPNL</sequence>
<dbReference type="InterPro" id="IPR003121">
    <property type="entry name" value="SWIB_MDM2_domain"/>
</dbReference>
<evidence type="ECO:0000259" key="7">
    <source>
        <dbReference type="PROSITE" id="PS51998"/>
    </source>
</evidence>
<reference evidence="8 9" key="1">
    <citation type="journal article" date="2023" name="Hortic Res">
        <title>Pangenome of water caltrop reveals structural variations and asymmetric subgenome divergence after allopolyploidization.</title>
        <authorList>
            <person name="Zhang X."/>
            <person name="Chen Y."/>
            <person name="Wang L."/>
            <person name="Yuan Y."/>
            <person name="Fang M."/>
            <person name="Shi L."/>
            <person name="Lu R."/>
            <person name="Comes H.P."/>
            <person name="Ma Y."/>
            <person name="Chen Y."/>
            <person name="Huang G."/>
            <person name="Zhou Y."/>
            <person name="Zheng Z."/>
            <person name="Qiu Y."/>
        </authorList>
    </citation>
    <scope>NUCLEOTIDE SEQUENCE [LARGE SCALE GENOMIC DNA]</scope>
    <source>
        <tissue evidence="8">Mature leaves and different stages of flower and fruit</tissue>
    </source>
</reference>
<evidence type="ECO:0008006" key="10">
    <source>
        <dbReference type="Google" id="ProtNLM"/>
    </source>
</evidence>
<accession>A0AAN7QZC4</accession>
<dbReference type="SMART" id="SM00151">
    <property type="entry name" value="SWIB"/>
    <property type="match status" value="2"/>
</dbReference>
<keyword evidence="2" id="KW-0805">Transcription regulation</keyword>
<evidence type="ECO:0000256" key="4">
    <source>
        <dbReference type="ARBA" id="ARBA00023242"/>
    </source>
</evidence>
<evidence type="ECO:0000313" key="9">
    <source>
        <dbReference type="Proteomes" id="UP001346149"/>
    </source>
</evidence>
<dbReference type="PANTHER" id="PTHR13844">
    <property type="entry name" value="SWI/SNF-RELATED MATRIX-ASSOCIATED ACTIN-DEPENDENT REGULATOR OF CHROMATIN SUBFAMILY D"/>
    <property type="match status" value="1"/>
</dbReference>
<name>A0AAN7QZC4_TRANT</name>
<dbReference type="EMBL" id="JAXQNO010000014">
    <property type="protein sequence ID" value="KAK4784592.1"/>
    <property type="molecule type" value="Genomic_DNA"/>
</dbReference>
<gene>
    <name evidence="8" type="ORF">SAY86_018960</name>
</gene>
<dbReference type="SUPFAM" id="SSF47592">
    <property type="entry name" value="SWIB/MDM2 domain"/>
    <property type="match status" value="2"/>
</dbReference>
<comment type="subcellular location">
    <subcellularLocation>
        <location evidence="1">Nucleus</location>
    </subcellularLocation>
</comment>
<dbReference type="InterPro" id="IPR019835">
    <property type="entry name" value="SWIB_domain"/>
</dbReference>
<dbReference type="InterPro" id="IPR014876">
    <property type="entry name" value="DEK_C"/>
</dbReference>
<keyword evidence="9" id="KW-1185">Reference proteome</keyword>
<feature type="domain" description="DEK-C" evidence="7">
    <location>
        <begin position="1"/>
        <end position="56"/>
    </location>
</feature>
<feature type="domain" description="DM2" evidence="6">
    <location>
        <begin position="112"/>
        <end position="189"/>
    </location>
</feature>
<feature type="region of interest" description="Disordered" evidence="5">
    <location>
        <begin position="202"/>
        <end position="246"/>
    </location>
</feature>
<evidence type="ECO:0000256" key="1">
    <source>
        <dbReference type="ARBA" id="ARBA00004123"/>
    </source>
</evidence>
<feature type="compositionally biased region" description="Acidic residues" evidence="5">
    <location>
        <begin position="213"/>
        <end position="225"/>
    </location>
</feature>
<dbReference type="FunFam" id="1.10.245.10:FF:000004">
    <property type="entry name" value="Upstream activation factor subunit"/>
    <property type="match status" value="2"/>
</dbReference>
<feature type="compositionally biased region" description="Acidic residues" evidence="5">
    <location>
        <begin position="70"/>
        <end position="90"/>
    </location>
</feature>
<feature type="compositionally biased region" description="Basic residues" evidence="5">
    <location>
        <begin position="231"/>
        <end position="241"/>
    </location>
</feature>
<dbReference type="PROSITE" id="PS51925">
    <property type="entry name" value="SWIB_MDM2"/>
    <property type="match status" value="2"/>
</dbReference>
<evidence type="ECO:0000256" key="5">
    <source>
        <dbReference type="SAM" id="MobiDB-lite"/>
    </source>
</evidence>
<dbReference type="Proteomes" id="UP001346149">
    <property type="component" value="Unassembled WGS sequence"/>
</dbReference>
<feature type="region of interest" description="Disordered" evidence="5">
    <location>
        <begin position="56"/>
        <end position="111"/>
    </location>
</feature>
<dbReference type="SUPFAM" id="SSF109715">
    <property type="entry name" value="DEK C-terminal domain"/>
    <property type="match status" value="1"/>
</dbReference>
<keyword evidence="4" id="KW-0539">Nucleus</keyword>
<proteinExistence type="predicted"/>
<dbReference type="Pfam" id="PF02201">
    <property type="entry name" value="SWIB"/>
    <property type="match status" value="2"/>
</dbReference>
<dbReference type="GO" id="GO:0000500">
    <property type="term" value="C:RNA polymerase I upstream activating factor complex"/>
    <property type="evidence" value="ECO:0007669"/>
    <property type="project" value="UniProtKB-ARBA"/>
</dbReference>
<dbReference type="Gene3D" id="1.10.10.60">
    <property type="entry name" value="Homeodomain-like"/>
    <property type="match status" value="1"/>
</dbReference>
<organism evidence="8 9">
    <name type="scientific">Trapa natans</name>
    <name type="common">Water chestnut</name>
    <dbReference type="NCBI Taxonomy" id="22666"/>
    <lineage>
        <taxon>Eukaryota</taxon>
        <taxon>Viridiplantae</taxon>
        <taxon>Streptophyta</taxon>
        <taxon>Embryophyta</taxon>
        <taxon>Tracheophyta</taxon>
        <taxon>Spermatophyta</taxon>
        <taxon>Magnoliopsida</taxon>
        <taxon>eudicotyledons</taxon>
        <taxon>Gunneridae</taxon>
        <taxon>Pentapetalae</taxon>
        <taxon>rosids</taxon>
        <taxon>malvids</taxon>
        <taxon>Myrtales</taxon>
        <taxon>Lythraceae</taxon>
        <taxon>Trapa</taxon>
    </lineage>
</organism>
<protein>
    <recommendedName>
        <fullName evidence="10">Upstream activation factor subunit spp27</fullName>
    </recommendedName>
</protein>
<dbReference type="Pfam" id="PF08766">
    <property type="entry name" value="DEK_C"/>
    <property type="match status" value="1"/>
</dbReference>
<dbReference type="PROSITE" id="PS51998">
    <property type="entry name" value="DEK_C"/>
    <property type="match status" value="1"/>
</dbReference>
<feature type="domain" description="DM2" evidence="6">
    <location>
        <begin position="254"/>
        <end position="331"/>
    </location>
</feature>
<comment type="caution">
    <text evidence="8">The sequence shown here is derived from an EMBL/GenBank/DDBJ whole genome shotgun (WGS) entry which is preliminary data.</text>
</comment>
<dbReference type="GO" id="GO:0001181">
    <property type="term" value="F:RNA polymerase I general transcription initiation factor activity"/>
    <property type="evidence" value="ECO:0007669"/>
    <property type="project" value="UniProtKB-ARBA"/>
</dbReference>
<evidence type="ECO:0000313" key="8">
    <source>
        <dbReference type="EMBL" id="KAK4784592.1"/>
    </source>
</evidence>
<dbReference type="Gene3D" id="1.10.245.10">
    <property type="entry name" value="SWIB/MDM2 domain"/>
    <property type="match status" value="2"/>
</dbReference>
<evidence type="ECO:0000256" key="2">
    <source>
        <dbReference type="ARBA" id="ARBA00023015"/>
    </source>
</evidence>
<dbReference type="CDD" id="cd10567">
    <property type="entry name" value="SWIB-MDM2_like"/>
    <property type="match status" value="2"/>
</dbReference>
<dbReference type="AlphaFoldDB" id="A0AAN7QZC4"/>
<evidence type="ECO:0000259" key="6">
    <source>
        <dbReference type="PROSITE" id="PS51925"/>
    </source>
</evidence>
<evidence type="ECO:0000256" key="3">
    <source>
        <dbReference type="ARBA" id="ARBA00023163"/>
    </source>
</evidence>